<comment type="subcellular location">
    <subcellularLocation>
        <location evidence="1">Membrane</location>
        <topology evidence="1">Multi-pass membrane protein</topology>
    </subcellularLocation>
</comment>
<sequence length="98" mass="11161">MFKLWVVMFLALNFVMGILSFLNNYKHLLMTLLSLEFLGLLGYLGLFFCLTGLPVNLYFCLVYLTFVVSEGVLGLSIMVAVSRYHGGDYLQFSSLGRW</sequence>
<evidence type="ECO:0000256" key="9">
    <source>
        <dbReference type="ARBA" id="ARBA00031586"/>
    </source>
</evidence>
<evidence type="ECO:0000256" key="6">
    <source>
        <dbReference type="ARBA" id="ARBA00022989"/>
    </source>
</evidence>
<feature type="transmembrane region" description="Helical" evidence="11">
    <location>
        <begin position="37"/>
        <end position="55"/>
    </location>
</feature>
<keyword evidence="7" id="KW-0520">NAD</keyword>
<reference evidence="12" key="1">
    <citation type="journal article" date="2014" name="Nucleic Acids Res.">
        <title>Multiplex sequencing of pooled mitochondrial genomes-a crucial step toward biodiversity analysis using mito-metagenomics.</title>
        <authorList>
            <person name="Tang M."/>
            <person name="Tan M."/>
            <person name="Meng G."/>
            <person name="Yang S."/>
            <person name="Su X."/>
            <person name="Liu S."/>
            <person name="Song W."/>
            <person name="Li Y."/>
            <person name="Wu Q."/>
            <person name="Zhang A."/>
            <person name="Zhou X."/>
        </authorList>
    </citation>
    <scope>NUCLEOTIDE SEQUENCE</scope>
    <source>
        <strain evidence="12">CL38</strain>
    </source>
</reference>
<comment type="similarity">
    <text evidence="2">Belongs to the complex I subunit 4L family.</text>
</comment>
<dbReference type="GO" id="GO:0016020">
    <property type="term" value="C:membrane"/>
    <property type="evidence" value="ECO:0007669"/>
    <property type="project" value="UniProtKB-SubCell"/>
</dbReference>
<evidence type="ECO:0000313" key="12">
    <source>
        <dbReference type="EMBL" id="AIW06337.1"/>
    </source>
</evidence>
<protein>
    <recommendedName>
        <fullName evidence="3">NADH-ubiquinone oxidoreductase chain 4L</fullName>
    </recommendedName>
    <alternativeName>
        <fullName evidence="9">NADH dehydrogenase subunit 4L</fullName>
    </alternativeName>
</protein>
<keyword evidence="5" id="KW-1278">Translocase</keyword>
<keyword evidence="8 11" id="KW-0472">Membrane</keyword>
<evidence type="ECO:0000256" key="8">
    <source>
        <dbReference type="ARBA" id="ARBA00023136"/>
    </source>
</evidence>
<proteinExistence type="inferred from homology"/>
<dbReference type="InterPro" id="IPR039428">
    <property type="entry name" value="NUOK/Mnh_C1-like"/>
</dbReference>
<evidence type="ECO:0000256" key="4">
    <source>
        <dbReference type="ARBA" id="ARBA00022692"/>
    </source>
</evidence>
<evidence type="ECO:0000256" key="10">
    <source>
        <dbReference type="ARBA" id="ARBA00049551"/>
    </source>
</evidence>
<dbReference type="AlphaFoldDB" id="A0A0A0RWW8"/>
<dbReference type="GO" id="GO:0008137">
    <property type="term" value="F:NADH dehydrogenase (ubiquinone) activity"/>
    <property type="evidence" value="ECO:0007669"/>
    <property type="project" value="UniProtKB-EC"/>
</dbReference>
<evidence type="ECO:0000256" key="3">
    <source>
        <dbReference type="ARBA" id="ARBA00016612"/>
    </source>
</evidence>
<feature type="transmembrane region" description="Helical" evidence="11">
    <location>
        <begin position="61"/>
        <end position="81"/>
    </location>
</feature>
<evidence type="ECO:0000256" key="7">
    <source>
        <dbReference type="ARBA" id="ARBA00023027"/>
    </source>
</evidence>
<evidence type="ECO:0000256" key="1">
    <source>
        <dbReference type="ARBA" id="ARBA00004141"/>
    </source>
</evidence>
<accession>A0A0A0RWW8</accession>
<comment type="catalytic activity">
    <reaction evidence="10">
        <text>a ubiquinone + NADH + 5 H(+)(in) = a ubiquinol + NAD(+) + 4 H(+)(out)</text>
        <dbReference type="Rhea" id="RHEA:29091"/>
        <dbReference type="Rhea" id="RHEA-COMP:9565"/>
        <dbReference type="Rhea" id="RHEA-COMP:9566"/>
        <dbReference type="ChEBI" id="CHEBI:15378"/>
        <dbReference type="ChEBI" id="CHEBI:16389"/>
        <dbReference type="ChEBI" id="CHEBI:17976"/>
        <dbReference type="ChEBI" id="CHEBI:57540"/>
        <dbReference type="ChEBI" id="CHEBI:57945"/>
        <dbReference type="EC" id="7.1.1.2"/>
    </reaction>
</comment>
<gene>
    <name evidence="12" type="primary">ND4L</name>
</gene>
<organism evidence="12">
    <name type="scientific">Teloganodidae sp. MT-2014</name>
    <dbReference type="NCBI Taxonomy" id="1560024"/>
    <lineage>
        <taxon>Eukaryota</taxon>
        <taxon>Metazoa</taxon>
        <taxon>Ecdysozoa</taxon>
        <taxon>Arthropoda</taxon>
        <taxon>Hexapoda</taxon>
        <taxon>Insecta</taxon>
        <taxon>Pterygota</taxon>
        <taxon>Palaeoptera</taxon>
        <taxon>Ephemeroptera</taxon>
        <taxon>Pannota</taxon>
        <taxon>Teloganodidae</taxon>
    </lineage>
</organism>
<feature type="transmembrane region" description="Helical" evidence="11">
    <location>
        <begin position="6"/>
        <end position="25"/>
    </location>
</feature>
<keyword evidence="6 11" id="KW-1133">Transmembrane helix</keyword>
<evidence type="ECO:0000256" key="11">
    <source>
        <dbReference type="SAM" id="Phobius"/>
    </source>
</evidence>
<keyword evidence="4 11" id="KW-0812">Transmembrane</keyword>
<dbReference type="Pfam" id="PF00420">
    <property type="entry name" value="Oxidored_q2"/>
    <property type="match status" value="1"/>
</dbReference>
<dbReference type="Gene3D" id="1.10.287.3510">
    <property type="match status" value="1"/>
</dbReference>
<keyword evidence="12" id="KW-0496">Mitochondrion</keyword>
<evidence type="ECO:0000256" key="2">
    <source>
        <dbReference type="ARBA" id="ARBA00010519"/>
    </source>
</evidence>
<dbReference type="EMBL" id="KM244703">
    <property type="protein sequence ID" value="AIW06337.1"/>
    <property type="molecule type" value="Genomic_DNA"/>
</dbReference>
<evidence type="ECO:0000256" key="5">
    <source>
        <dbReference type="ARBA" id="ARBA00022967"/>
    </source>
</evidence>
<name>A0A0A0RWW8_9INSE</name>
<geneLocation type="mitochondrion" evidence="12"/>